<dbReference type="AlphaFoldDB" id="A0A327JYK2"/>
<accession>A0A327JYK2</accession>
<dbReference type="InterPro" id="IPR029058">
    <property type="entry name" value="AB_hydrolase_fold"/>
</dbReference>
<dbReference type="InterPro" id="IPR010662">
    <property type="entry name" value="RBBP9/YdeN"/>
</dbReference>
<sequence length="194" mass="21020">MIAFLSGGTRDILVQAASRLDLVLVPGFKDSGPDHWQSLWQDGLPIFQRIAQKRWDDPDIELWIAAILRLLGERRRPAVLIGHSLGALAAACVAGDRHPQVAGLMLVAPAEPSRFEAEERVPDGPLGVPALVVVSHNDPVMRFSRAEHWIRTWSAVPADLGEAGHINAEAGFGPWPHGLDLLAALTGMVRYSPG</sequence>
<evidence type="ECO:0000313" key="2">
    <source>
        <dbReference type="Proteomes" id="UP000248863"/>
    </source>
</evidence>
<evidence type="ECO:0000313" key="1">
    <source>
        <dbReference type="EMBL" id="RAI31257.1"/>
    </source>
</evidence>
<dbReference type="RefSeq" id="WP_111359967.1">
    <property type="nucleotide sequence ID" value="NZ_NPEU01000518.1"/>
</dbReference>
<reference evidence="1 2" key="1">
    <citation type="submission" date="2017-07" db="EMBL/GenBank/DDBJ databases">
        <title>Draft Genome Sequences of Select Purple Nonsulfur Bacteria.</title>
        <authorList>
            <person name="Lasarre B."/>
            <person name="Mckinlay J.B."/>
        </authorList>
    </citation>
    <scope>NUCLEOTIDE SEQUENCE [LARGE SCALE GENOMIC DNA]</scope>
    <source>
        <strain evidence="1 2">DSM 11907</strain>
    </source>
</reference>
<gene>
    <name evidence="1" type="ORF">CH338_26145</name>
</gene>
<keyword evidence="2" id="KW-1185">Reference proteome</keyword>
<evidence type="ECO:0008006" key="3">
    <source>
        <dbReference type="Google" id="ProtNLM"/>
    </source>
</evidence>
<proteinExistence type="predicted"/>
<organism evidence="1 2">
    <name type="scientific">Rhodoplanes elegans</name>
    <dbReference type="NCBI Taxonomy" id="29408"/>
    <lineage>
        <taxon>Bacteria</taxon>
        <taxon>Pseudomonadati</taxon>
        <taxon>Pseudomonadota</taxon>
        <taxon>Alphaproteobacteria</taxon>
        <taxon>Hyphomicrobiales</taxon>
        <taxon>Nitrobacteraceae</taxon>
        <taxon>Rhodoplanes</taxon>
    </lineage>
</organism>
<name>A0A327JYK2_9BRAD</name>
<dbReference type="OrthoDB" id="9804993at2"/>
<dbReference type="GO" id="GO:0016787">
    <property type="term" value="F:hydrolase activity"/>
    <property type="evidence" value="ECO:0007669"/>
    <property type="project" value="InterPro"/>
</dbReference>
<protein>
    <recommendedName>
        <fullName evidence="3">Alpha/beta hydrolase</fullName>
    </recommendedName>
</protein>
<dbReference type="EMBL" id="NPEU01000518">
    <property type="protein sequence ID" value="RAI31257.1"/>
    <property type="molecule type" value="Genomic_DNA"/>
</dbReference>
<dbReference type="SUPFAM" id="SSF53474">
    <property type="entry name" value="alpha/beta-Hydrolases"/>
    <property type="match status" value="1"/>
</dbReference>
<comment type="caution">
    <text evidence="1">The sequence shown here is derived from an EMBL/GenBank/DDBJ whole genome shotgun (WGS) entry which is preliminary data.</text>
</comment>
<dbReference type="Proteomes" id="UP000248863">
    <property type="component" value="Unassembled WGS sequence"/>
</dbReference>
<dbReference type="Pfam" id="PF06821">
    <property type="entry name" value="Ser_hydrolase"/>
    <property type="match status" value="1"/>
</dbReference>
<dbReference type="Gene3D" id="3.40.50.1820">
    <property type="entry name" value="alpha/beta hydrolase"/>
    <property type="match status" value="1"/>
</dbReference>